<protein>
    <submittedName>
        <fullName evidence="1">Uncharacterized protein</fullName>
    </submittedName>
</protein>
<proteinExistence type="predicted"/>
<comment type="caution">
    <text evidence="1">The sequence shown here is derived from an EMBL/GenBank/DDBJ whole genome shotgun (WGS) entry which is preliminary data.</text>
</comment>
<name>A0ABW0L527_9BURK</name>
<evidence type="ECO:0000313" key="1">
    <source>
        <dbReference type="EMBL" id="MFC5460182.1"/>
    </source>
</evidence>
<keyword evidence="2" id="KW-1185">Reference proteome</keyword>
<reference evidence="2" key="1">
    <citation type="journal article" date="2019" name="Int. J. Syst. Evol. Microbiol.">
        <title>The Global Catalogue of Microorganisms (GCM) 10K type strain sequencing project: providing services to taxonomists for standard genome sequencing and annotation.</title>
        <authorList>
            <consortium name="The Broad Institute Genomics Platform"/>
            <consortium name="The Broad Institute Genome Sequencing Center for Infectious Disease"/>
            <person name="Wu L."/>
            <person name="Ma J."/>
        </authorList>
    </citation>
    <scope>NUCLEOTIDE SEQUENCE [LARGE SCALE GENOMIC DNA]</scope>
    <source>
        <strain evidence="2">KACC 12649</strain>
    </source>
</reference>
<evidence type="ECO:0000313" key="2">
    <source>
        <dbReference type="Proteomes" id="UP001596050"/>
    </source>
</evidence>
<organism evidence="1 2">
    <name type="scientific">Massilia niabensis</name>
    <dbReference type="NCBI Taxonomy" id="544910"/>
    <lineage>
        <taxon>Bacteria</taxon>
        <taxon>Pseudomonadati</taxon>
        <taxon>Pseudomonadota</taxon>
        <taxon>Betaproteobacteria</taxon>
        <taxon>Burkholderiales</taxon>
        <taxon>Oxalobacteraceae</taxon>
        <taxon>Telluria group</taxon>
        <taxon>Massilia</taxon>
    </lineage>
</organism>
<dbReference type="EMBL" id="JBHSMU010000009">
    <property type="protein sequence ID" value="MFC5460182.1"/>
    <property type="molecule type" value="Genomic_DNA"/>
</dbReference>
<dbReference type="RefSeq" id="WP_379782789.1">
    <property type="nucleotide sequence ID" value="NZ_JBHSMU010000009.1"/>
</dbReference>
<accession>A0ABW0L527</accession>
<dbReference type="Proteomes" id="UP001596050">
    <property type="component" value="Unassembled WGS sequence"/>
</dbReference>
<gene>
    <name evidence="1" type="ORF">ACFPN5_10230</name>
</gene>
<sequence>MNNANRRYQYHGVKKSLASPSGWSVLLEGAGAFADNVRLAVLDTKSNM</sequence>